<dbReference type="Gene3D" id="3.20.20.100">
    <property type="entry name" value="NADP-dependent oxidoreductase domain"/>
    <property type="match status" value="1"/>
</dbReference>
<dbReference type="InterPro" id="IPR023210">
    <property type="entry name" value="NADP_OxRdtase_dom"/>
</dbReference>
<dbReference type="InterPro" id="IPR036812">
    <property type="entry name" value="NAD(P)_OxRdtase_dom_sf"/>
</dbReference>
<dbReference type="SUPFAM" id="SSF51430">
    <property type="entry name" value="NAD(P)-linked oxidoreductase"/>
    <property type="match status" value="1"/>
</dbReference>
<feature type="active site" description="Proton donor" evidence="1">
    <location>
        <position position="50"/>
    </location>
</feature>
<dbReference type="Pfam" id="PF00248">
    <property type="entry name" value="Aldo_ket_red"/>
    <property type="match status" value="1"/>
</dbReference>
<dbReference type="WBParaSite" id="PSAMB.scaffold1131size35580.g11363.t1">
    <property type="protein sequence ID" value="PSAMB.scaffold1131size35580.g11363.t1"/>
    <property type="gene ID" value="PSAMB.scaffold1131size35580.g11363"/>
</dbReference>
<sequence>MAKTIQLSNGAHMPLVGLGTWQAKDPAELEGALRTALDAGYRLIDTAFAYGNEETIGKVLHEYISSHKLKREDVFVTTKLFVTGHRPEDVEKMLRDSLKALQLDYVDLYLIHVPAPVKRVPDSWAMEVKDGKPVPELIDIVDTWHAMEGVCKKGLTKAIGLSNFSAKQIQRIYDNATIKPDNLQVEAHIHFPQHELHDLCKKLNMSFTAYGPIGSPGRKAARPDGSWPEGDVVPLDEPVVKQIAEKHHKTPAQVLLRQLVQRNISVIPKSTNPERIRQNFELYDFALDDQDMKALDAIKTRVRMFVGDWLAHHPFYKDTDFGKN</sequence>
<name>A0A914UPA6_9BILA</name>
<reference evidence="6" key="1">
    <citation type="submission" date="2022-11" db="UniProtKB">
        <authorList>
            <consortium name="WormBaseParasite"/>
        </authorList>
    </citation>
    <scope>IDENTIFICATION</scope>
</reference>
<dbReference type="PIRSF" id="PIRSF000097">
    <property type="entry name" value="AKR"/>
    <property type="match status" value="1"/>
</dbReference>
<dbReference type="FunFam" id="3.20.20.100:FF:000029">
    <property type="entry name" value="Aldo-keto reductase"/>
    <property type="match status" value="1"/>
</dbReference>
<dbReference type="AlphaFoldDB" id="A0A914UPA6"/>
<feature type="binding site" evidence="2">
    <location>
        <position position="112"/>
    </location>
    <ligand>
        <name>substrate</name>
    </ligand>
</feature>
<evidence type="ECO:0000313" key="5">
    <source>
        <dbReference type="Proteomes" id="UP000887566"/>
    </source>
</evidence>
<evidence type="ECO:0000313" key="6">
    <source>
        <dbReference type="WBParaSite" id="PSAMB.scaffold1131size35580.g11363.t1"/>
    </source>
</evidence>
<evidence type="ECO:0000256" key="1">
    <source>
        <dbReference type="PIRSR" id="PIRSR000097-1"/>
    </source>
</evidence>
<evidence type="ECO:0000259" key="4">
    <source>
        <dbReference type="Pfam" id="PF00248"/>
    </source>
</evidence>
<dbReference type="Proteomes" id="UP000887566">
    <property type="component" value="Unplaced"/>
</dbReference>
<feature type="domain" description="NADP-dependent oxidoreductase" evidence="4">
    <location>
        <begin position="16"/>
        <end position="298"/>
    </location>
</feature>
<accession>A0A914UPA6</accession>
<dbReference type="PROSITE" id="PS00798">
    <property type="entry name" value="ALDOKETO_REDUCTASE_1"/>
    <property type="match status" value="1"/>
</dbReference>
<proteinExistence type="predicted"/>
<keyword evidence="5" id="KW-1185">Reference proteome</keyword>
<dbReference type="PANTHER" id="PTHR11732">
    <property type="entry name" value="ALDO/KETO REDUCTASE"/>
    <property type="match status" value="1"/>
</dbReference>
<dbReference type="InterPro" id="IPR020471">
    <property type="entry name" value="AKR"/>
</dbReference>
<dbReference type="InterPro" id="IPR018170">
    <property type="entry name" value="Aldo/ket_reductase_CS"/>
</dbReference>
<dbReference type="GO" id="GO:0016491">
    <property type="term" value="F:oxidoreductase activity"/>
    <property type="evidence" value="ECO:0007669"/>
    <property type="project" value="InterPro"/>
</dbReference>
<evidence type="ECO:0000256" key="3">
    <source>
        <dbReference type="PIRSR" id="PIRSR000097-3"/>
    </source>
</evidence>
<dbReference type="PRINTS" id="PR00069">
    <property type="entry name" value="ALDKETRDTASE"/>
</dbReference>
<organism evidence="5 6">
    <name type="scientific">Plectus sambesii</name>
    <dbReference type="NCBI Taxonomy" id="2011161"/>
    <lineage>
        <taxon>Eukaryota</taxon>
        <taxon>Metazoa</taxon>
        <taxon>Ecdysozoa</taxon>
        <taxon>Nematoda</taxon>
        <taxon>Chromadorea</taxon>
        <taxon>Plectida</taxon>
        <taxon>Plectina</taxon>
        <taxon>Plectoidea</taxon>
        <taxon>Plectidae</taxon>
        <taxon>Plectus</taxon>
    </lineage>
</organism>
<feature type="site" description="Lowers pKa of active site Tyr" evidence="3">
    <location>
        <position position="79"/>
    </location>
</feature>
<dbReference type="PROSITE" id="PS00063">
    <property type="entry name" value="ALDOKETO_REDUCTASE_3"/>
    <property type="match status" value="1"/>
</dbReference>
<evidence type="ECO:0000256" key="2">
    <source>
        <dbReference type="PIRSR" id="PIRSR000097-2"/>
    </source>
</evidence>
<protein>
    <submittedName>
        <fullName evidence="6">NADP-dependent oxidoreductase domain-containing protein</fullName>
    </submittedName>
</protein>
<dbReference type="PROSITE" id="PS00062">
    <property type="entry name" value="ALDOKETO_REDUCTASE_2"/>
    <property type="match status" value="1"/>
</dbReference>